<dbReference type="InterPro" id="IPR036426">
    <property type="entry name" value="Bulb-type_lectin_dom_sf"/>
</dbReference>
<dbReference type="Proteomes" id="UP000288805">
    <property type="component" value="Unassembled WGS sequence"/>
</dbReference>
<gene>
    <name evidence="6" type="primary">VvCHDh000869_3</name>
    <name evidence="7" type="synonym">VvCHDp001064_2</name>
    <name evidence="7" type="ORF">CK203_035330</name>
    <name evidence="6" type="ORF">CK203_095595</name>
</gene>
<protein>
    <submittedName>
        <fullName evidence="6">EP1-like glycoprotein 4</fullName>
    </submittedName>
</protein>
<feature type="signal peptide" evidence="4">
    <location>
        <begin position="1"/>
        <end position="20"/>
    </location>
</feature>
<evidence type="ECO:0000256" key="1">
    <source>
        <dbReference type="ARBA" id="ARBA00022729"/>
    </source>
</evidence>
<dbReference type="EMBL" id="QGNW01000199">
    <property type="protein sequence ID" value="RVW85911.1"/>
    <property type="molecule type" value="Genomic_DNA"/>
</dbReference>
<name>A0A438DC11_VITVI</name>
<dbReference type="Pfam" id="PF01453">
    <property type="entry name" value="B_lectin"/>
    <property type="match status" value="1"/>
</dbReference>
<dbReference type="InterPro" id="IPR001480">
    <property type="entry name" value="Bulb-type_lectin_dom"/>
</dbReference>
<keyword evidence="3" id="KW-0325">Glycoprotein</keyword>
<dbReference type="CDD" id="cd00028">
    <property type="entry name" value="B_lectin"/>
    <property type="match status" value="1"/>
</dbReference>
<reference evidence="6 8" key="1">
    <citation type="journal article" date="2018" name="PLoS Genet.">
        <title>Population sequencing reveals clonal diversity and ancestral inbreeding in the grapevine cultivar Chardonnay.</title>
        <authorList>
            <person name="Roach M.J."/>
            <person name="Johnson D.L."/>
            <person name="Bohlmann J."/>
            <person name="van Vuuren H.J."/>
            <person name="Jones S.J."/>
            <person name="Pretorius I.S."/>
            <person name="Schmidt S.A."/>
            <person name="Borneman A.R."/>
        </authorList>
    </citation>
    <scope>NUCLEOTIDE SEQUENCE [LARGE SCALE GENOMIC DNA]</scope>
    <source>
        <strain evidence="8">cv. Chardonnay</strain>
        <strain evidence="6">I10V1</strain>
        <tissue evidence="6">Leaf</tissue>
    </source>
</reference>
<dbReference type="SUPFAM" id="SSF51110">
    <property type="entry name" value="alpha-D-mannose-specific plant lectins"/>
    <property type="match status" value="1"/>
</dbReference>
<proteinExistence type="predicted"/>
<evidence type="ECO:0000313" key="7">
    <source>
        <dbReference type="EMBL" id="RVW85911.1"/>
    </source>
</evidence>
<dbReference type="PANTHER" id="PTHR47976:SF30">
    <property type="entry name" value="RECEPTOR-LIKE SERINE_THREONINE-PROTEIN KINASE"/>
    <property type="match status" value="1"/>
</dbReference>
<dbReference type="InterPro" id="IPR051343">
    <property type="entry name" value="G-type_lectin_kinases/EP1-like"/>
</dbReference>
<evidence type="ECO:0000313" key="8">
    <source>
        <dbReference type="Proteomes" id="UP000288805"/>
    </source>
</evidence>
<sequence>MGIKWVWGCFLPCLTLLVRAFHLVNGQDVYYPVANLSSSWPNNPYPHHYVDSDDRTVVMPILLRKTSTDASFVCGFYCNYDCNYYLFAVLMFPNSSNQTIRFPKVVWSANRNIPVQANATVQLTQGGDLILREVDGTVVWSTNTPGKSVVGLNLTETGNLVLFDSNDASVWQSFDHPTDNLVPE</sequence>
<dbReference type="PROSITE" id="PS50927">
    <property type="entry name" value="BULB_LECTIN"/>
    <property type="match status" value="1"/>
</dbReference>
<dbReference type="Gene3D" id="2.90.10.10">
    <property type="entry name" value="Bulb-type lectin domain"/>
    <property type="match status" value="1"/>
</dbReference>
<dbReference type="PANTHER" id="PTHR47976">
    <property type="entry name" value="G-TYPE LECTIN S-RECEPTOR-LIKE SERINE/THREONINE-PROTEIN KINASE SD2-5"/>
    <property type="match status" value="1"/>
</dbReference>
<feature type="chain" id="PRO_5033821318" evidence="4">
    <location>
        <begin position="21"/>
        <end position="184"/>
    </location>
</feature>
<keyword evidence="1 4" id="KW-0732">Signal</keyword>
<accession>A0A438DC11</accession>
<evidence type="ECO:0000259" key="5">
    <source>
        <dbReference type="PROSITE" id="PS50927"/>
    </source>
</evidence>
<evidence type="ECO:0000256" key="2">
    <source>
        <dbReference type="ARBA" id="ARBA00023157"/>
    </source>
</evidence>
<dbReference type="FunFam" id="2.90.10.10:FF:000039">
    <property type="entry name" value="G-type lectin S-receptor-like serine/threonine-protein kinase SD2-5"/>
    <property type="match status" value="1"/>
</dbReference>
<comment type="caution">
    <text evidence="6">The sequence shown here is derived from an EMBL/GenBank/DDBJ whole genome shotgun (WGS) entry which is preliminary data.</text>
</comment>
<keyword evidence="2" id="KW-1015">Disulfide bond</keyword>
<evidence type="ECO:0000313" key="6">
    <source>
        <dbReference type="EMBL" id="RVW32989.1"/>
    </source>
</evidence>
<feature type="domain" description="Bulb-type lectin" evidence="5">
    <location>
        <begin position="52"/>
        <end position="175"/>
    </location>
</feature>
<evidence type="ECO:0000256" key="3">
    <source>
        <dbReference type="ARBA" id="ARBA00023180"/>
    </source>
</evidence>
<dbReference type="AlphaFoldDB" id="A0A438DC11"/>
<organism evidence="6 8">
    <name type="scientific">Vitis vinifera</name>
    <name type="common">Grape</name>
    <dbReference type="NCBI Taxonomy" id="29760"/>
    <lineage>
        <taxon>Eukaryota</taxon>
        <taxon>Viridiplantae</taxon>
        <taxon>Streptophyta</taxon>
        <taxon>Embryophyta</taxon>
        <taxon>Tracheophyta</taxon>
        <taxon>Spermatophyta</taxon>
        <taxon>Magnoliopsida</taxon>
        <taxon>eudicotyledons</taxon>
        <taxon>Gunneridae</taxon>
        <taxon>Pentapetalae</taxon>
        <taxon>rosids</taxon>
        <taxon>Vitales</taxon>
        <taxon>Vitaceae</taxon>
        <taxon>Viteae</taxon>
        <taxon>Vitis</taxon>
    </lineage>
</organism>
<dbReference type="EMBL" id="QGNW01001698">
    <property type="protein sequence ID" value="RVW32989.1"/>
    <property type="molecule type" value="Genomic_DNA"/>
</dbReference>
<dbReference type="SMART" id="SM00108">
    <property type="entry name" value="B_lectin"/>
    <property type="match status" value="1"/>
</dbReference>
<evidence type="ECO:0000256" key="4">
    <source>
        <dbReference type="SAM" id="SignalP"/>
    </source>
</evidence>